<sequence length="1227" mass="137654">MTCHRRHPQHVHRCMQQHRQLTLPMTTTRKQQQQQQHHHHHHYYYYRLNRNFTSSTTYYRTSFSYNGSSSASSASWPALFHHYVSNNNNNNNISNNNSIQNQSQRRYQSSSTPPPSSTTTTPLTQATLLSTSSSDSEEIPTSMKNASTLEEVFASIAEQTLADAERRSLEKPTPWFTLLHYPSRAAWRSTDHILGTTTSTQTNGDDDNNGKSKRRTSLLAQTQFNLLQHSQRTNKQLKRTYKRIMDTHKSLAIERERERRLAANYLSPAYAASFGGGGRGGGGQRTGIRRGAMGASETDGSIEDGRGRLVGDWRDKNKDASSPQPTSTISMCDDPSVALSLSMGLYSSTNAYYHCNNKRGNNNQQQRNTVAYFGDKKVNVNNDANDEDDANASMMNATAVKSAKSIHKLAKSKDIITSNNDLKPVGYGPEQTMTHVKFRLGPNYSIVKRVLLEVQSLLGGKGGDENNVSSSSSSSSSVRSSGNGARSSDTFRPRRVLDFGSGVGSASAAALDVFGVSRRMNNINNDGDNGIDWIHSIDASQSMRESTEKVLKSILEGIPWEEDEKHHADVHDDEIEEMQLLETAESEKDLRRLERQRKRMEKWEQIWNKRTDARTRLTFGESITDTSFLSASMQSNRLRENGRYDDGDDNTSERPPLPWQQQLDEQRKKVTMGKMTQSCSSMEGQRSSGSFDLILCSYTLSELSSVPASLAAAALLWEKLAPDGVLVFVEPGTPDGFGMLRSVRSMLLECCPPPEIKERRNRMQSSNSGGGAMVMDNEENGSDNDDNWSEECHVIAPCTHNGTCPMSRHQTNHVKRNSRFAKYEAAEPIDDEDGYSKERREDRGTENDEDEDEKEGTFQELLDEWDNMSKADKEELKLMLGDGRDMSDDEMKAMLEYMDSVDDGQYDDDEGEEVDDDEDDDESDEDEEYFKDQNVYHEDDGDDAAGGQAHYNINNGGKPPNKKISSTLEETGVFGASFCSFVHTFPGGTSRSKGEKFSYLVLQKRVADSNNDEIVSSGSSTDAVTEEHSNSLREIDIVEMLSQSVHHAQKMKKEELRRRLRLRQKGGGTTVNNDDMNHETPLHAYHDDQYHEILQQAVIMEDEFLDSTQDSLGLEMLHGDARRRGWGRLIRAPLKRKGHVLLDYCSAGCTAGGCSKKKKNDWSDSSSTMNDGTQGRIVRQKVSRGWSARAAPGCYSAARKARWGGLWPDLSERVKQQDDAEKKDNEM</sequence>
<gene>
    <name evidence="9" type="ORF">ACHAWU_003305</name>
</gene>
<dbReference type="InterPro" id="IPR052571">
    <property type="entry name" value="Mt_RNA_Methyltransferase"/>
</dbReference>
<organism evidence="9 10">
    <name type="scientific">Discostella pseudostelligera</name>
    <dbReference type="NCBI Taxonomy" id="259834"/>
    <lineage>
        <taxon>Eukaryota</taxon>
        <taxon>Sar</taxon>
        <taxon>Stramenopiles</taxon>
        <taxon>Ochrophyta</taxon>
        <taxon>Bacillariophyta</taxon>
        <taxon>Coscinodiscophyceae</taxon>
        <taxon>Thalassiosirophycidae</taxon>
        <taxon>Stephanodiscales</taxon>
        <taxon>Stephanodiscaceae</taxon>
        <taxon>Discostella</taxon>
    </lineage>
</organism>
<dbReference type="PANTHER" id="PTHR13184">
    <property type="entry name" value="37S RIBOSOMAL PROTEIN S22"/>
    <property type="match status" value="1"/>
</dbReference>
<feature type="compositionally biased region" description="Basic and acidic residues" evidence="8">
    <location>
        <begin position="834"/>
        <end position="846"/>
    </location>
</feature>
<evidence type="ECO:0000256" key="5">
    <source>
        <dbReference type="ARBA" id="ARBA00023014"/>
    </source>
</evidence>
<dbReference type="SUPFAM" id="SSF53335">
    <property type="entry name" value="S-adenosyl-L-methionine-dependent methyltransferases"/>
    <property type="match status" value="1"/>
</dbReference>
<feature type="region of interest" description="Disordered" evidence="8">
    <location>
        <begin position="192"/>
        <end position="213"/>
    </location>
</feature>
<reference evidence="9 10" key="1">
    <citation type="submission" date="2024-10" db="EMBL/GenBank/DDBJ databases">
        <title>Updated reference genomes for cyclostephanoid diatoms.</title>
        <authorList>
            <person name="Roberts W.R."/>
            <person name="Alverson A.J."/>
        </authorList>
    </citation>
    <scope>NUCLEOTIDE SEQUENCE [LARGE SCALE GENOMIC DNA]</scope>
    <source>
        <strain evidence="9 10">AJA232-27</strain>
    </source>
</reference>
<accession>A0ABD3MTL2</accession>
<feature type="compositionally biased region" description="Polar residues" evidence="8">
    <location>
        <begin position="320"/>
        <end position="330"/>
    </location>
</feature>
<evidence type="ECO:0000256" key="6">
    <source>
        <dbReference type="ARBA" id="ARBA00023128"/>
    </source>
</evidence>
<comment type="caution">
    <text evidence="9">The sequence shown here is derived from an EMBL/GenBank/DDBJ whole genome shotgun (WGS) entry which is preliminary data.</text>
</comment>
<feature type="region of interest" description="Disordered" evidence="8">
    <location>
        <begin position="461"/>
        <end position="491"/>
    </location>
</feature>
<keyword evidence="2" id="KW-0479">Metal-binding</keyword>
<feature type="compositionally biased region" description="Gly residues" evidence="8">
    <location>
        <begin position="276"/>
        <end position="285"/>
    </location>
</feature>
<feature type="compositionally biased region" description="Low complexity" evidence="8">
    <location>
        <begin position="945"/>
        <end position="964"/>
    </location>
</feature>
<feature type="region of interest" description="Disordered" evidence="8">
    <location>
        <begin position="1156"/>
        <end position="1180"/>
    </location>
</feature>
<dbReference type="Gene3D" id="3.40.50.150">
    <property type="entry name" value="Vaccinia Virus protein VP39"/>
    <property type="match status" value="1"/>
</dbReference>
<evidence type="ECO:0000256" key="1">
    <source>
        <dbReference type="ARBA" id="ARBA00004173"/>
    </source>
</evidence>
<feature type="region of interest" description="Disordered" evidence="8">
    <location>
        <begin position="276"/>
        <end position="331"/>
    </location>
</feature>
<evidence type="ECO:0000256" key="7">
    <source>
        <dbReference type="ARBA" id="ARBA00045681"/>
    </source>
</evidence>
<protein>
    <submittedName>
        <fullName evidence="9">Uncharacterized protein</fullName>
    </submittedName>
</protein>
<feature type="compositionally biased region" description="Acidic residues" evidence="8">
    <location>
        <begin position="776"/>
        <end position="788"/>
    </location>
</feature>
<dbReference type="Proteomes" id="UP001530293">
    <property type="component" value="Unassembled WGS sequence"/>
</dbReference>
<dbReference type="InterPro" id="IPR015324">
    <property type="entry name" value="Ribosomal_Rsm22-like"/>
</dbReference>
<feature type="region of interest" description="Disordered" evidence="8">
    <location>
        <begin position="900"/>
        <end position="964"/>
    </location>
</feature>
<evidence type="ECO:0000256" key="2">
    <source>
        <dbReference type="ARBA" id="ARBA00022723"/>
    </source>
</evidence>
<feature type="compositionally biased region" description="Basic residues" evidence="8">
    <location>
        <begin position="810"/>
        <end position="819"/>
    </location>
</feature>
<feature type="compositionally biased region" description="Low complexity" evidence="8">
    <location>
        <begin position="467"/>
        <end position="488"/>
    </location>
</feature>
<feature type="compositionally biased region" description="Basic and acidic residues" evidence="8">
    <location>
        <begin position="303"/>
        <end position="319"/>
    </location>
</feature>
<proteinExistence type="predicted"/>
<feature type="region of interest" description="Disordered" evidence="8">
    <location>
        <begin position="630"/>
        <end position="659"/>
    </location>
</feature>
<keyword evidence="5" id="KW-0411">Iron-sulfur</keyword>
<feature type="compositionally biased region" description="Acidic residues" evidence="8">
    <location>
        <begin position="900"/>
        <end position="929"/>
    </location>
</feature>
<keyword evidence="10" id="KW-1185">Reference proteome</keyword>
<feature type="region of interest" description="Disordered" evidence="8">
    <location>
        <begin position="802"/>
        <end position="856"/>
    </location>
</feature>
<dbReference type="InterPro" id="IPR029063">
    <property type="entry name" value="SAM-dependent_MTases_sf"/>
</dbReference>
<keyword evidence="6" id="KW-0496">Mitochondrion</keyword>
<dbReference type="GO" id="GO:0005739">
    <property type="term" value="C:mitochondrion"/>
    <property type="evidence" value="ECO:0007669"/>
    <property type="project" value="UniProtKB-SubCell"/>
</dbReference>
<evidence type="ECO:0000313" key="9">
    <source>
        <dbReference type="EMBL" id="KAL3767214.1"/>
    </source>
</evidence>
<dbReference type="PANTHER" id="PTHR13184:SF5">
    <property type="entry name" value="METHYLTRANSFERASE-LIKE PROTEIN 17, MITOCHONDRIAL"/>
    <property type="match status" value="1"/>
</dbReference>
<feature type="region of interest" description="Disordered" evidence="8">
    <location>
        <begin position="759"/>
        <end position="788"/>
    </location>
</feature>
<keyword evidence="4" id="KW-0408">Iron</keyword>
<feature type="region of interest" description="Disordered" evidence="8">
    <location>
        <begin position="87"/>
        <end position="123"/>
    </location>
</feature>
<evidence type="ECO:0000256" key="3">
    <source>
        <dbReference type="ARBA" id="ARBA00022946"/>
    </source>
</evidence>
<evidence type="ECO:0000256" key="8">
    <source>
        <dbReference type="SAM" id="MobiDB-lite"/>
    </source>
</evidence>
<evidence type="ECO:0000256" key="4">
    <source>
        <dbReference type="ARBA" id="ARBA00023004"/>
    </source>
</evidence>
<name>A0ABD3MTL2_9STRA</name>
<comment type="function">
    <text evidence="7">Mitochondrial ribosome (mitoribosome) assembly factor. Binds at the interface of the head and body domains of the mitochondrial small ribosomal subunit (mt-SSU), occluding the mRNA channel and preventing compaction of the head domain towards the body. Probable inactive methyltransferase: retains the characteristic folding and ability to bind S-adenosyl-L-methionine, but it probably lost its methyltransferase activity.</text>
</comment>
<dbReference type="EMBL" id="JALLBG020000077">
    <property type="protein sequence ID" value="KAL3767214.1"/>
    <property type="molecule type" value="Genomic_DNA"/>
</dbReference>
<dbReference type="AlphaFoldDB" id="A0ABD3MTL2"/>
<dbReference type="GO" id="GO:0046872">
    <property type="term" value="F:metal ion binding"/>
    <property type="evidence" value="ECO:0007669"/>
    <property type="project" value="UniProtKB-KW"/>
</dbReference>
<keyword evidence="3" id="KW-0809">Transit peptide</keyword>
<dbReference type="GO" id="GO:0051536">
    <property type="term" value="F:iron-sulfur cluster binding"/>
    <property type="evidence" value="ECO:0007669"/>
    <property type="project" value="UniProtKB-KW"/>
</dbReference>
<dbReference type="Pfam" id="PF09243">
    <property type="entry name" value="Rsm22"/>
    <property type="match status" value="1"/>
</dbReference>
<evidence type="ECO:0000313" key="10">
    <source>
        <dbReference type="Proteomes" id="UP001530293"/>
    </source>
</evidence>
<comment type="subcellular location">
    <subcellularLocation>
        <location evidence="1">Mitochondrion</location>
    </subcellularLocation>
</comment>